<evidence type="ECO:0000256" key="1">
    <source>
        <dbReference type="SAM" id="Phobius"/>
    </source>
</evidence>
<name>A0A6C0HFD7_9ZZZZ</name>
<organism evidence="2">
    <name type="scientific">viral metagenome</name>
    <dbReference type="NCBI Taxonomy" id="1070528"/>
    <lineage>
        <taxon>unclassified sequences</taxon>
        <taxon>metagenomes</taxon>
        <taxon>organismal metagenomes</taxon>
    </lineage>
</organism>
<dbReference type="EMBL" id="MN739946">
    <property type="protein sequence ID" value="QHT79164.1"/>
    <property type="molecule type" value="Genomic_DNA"/>
</dbReference>
<sequence>MIPESETLKKMNQGLGITEKPYFELAHEYLELKTIFLPDDLMDLVILLFDLILYPVWILFSGQPSLMDMFPLMKCGQLWKDLFRFQELNAEIWYWKLVVKLVGGPWISTNDPDYHTLVYADAMTRLSCV</sequence>
<feature type="transmembrane region" description="Helical" evidence="1">
    <location>
        <begin position="41"/>
        <end position="60"/>
    </location>
</feature>
<keyword evidence="1" id="KW-0812">Transmembrane</keyword>
<dbReference type="AlphaFoldDB" id="A0A6C0HFD7"/>
<protein>
    <submittedName>
        <fullName evidence="2">Uncharacterized protein</fullName>
    </submittedName>
</protein>
<reference evidence="2" key="1">
    <citation type="journal article" date="2020" name="Nature">
        <title>Giant virus diversity and host interactions through global metagenomics.</title>
        <authorList>
            <person name="Schulz F."/>
            <person name="Roux S."/>
            <person name="Paez-Espino D."/>
            <person name="Jungbluth S."/>
            <person name="Walsh D.A."/>
            <person name="Denef V.J."/>
            <person name="McMahon K.D."/>
            <person name="Konstantinidis K.T."/>
            <person name="Eloe-Fadrosh E.A."/>
            <person name="Kyrpides N.C."/>
            <person name="Woyke T."/>
        </authorList>
    </citation>
    <scope>NUCLEOTIDE SEQUENCE</scope>
    <source>
        <strain evidence="2">GVMAG-M-3300023179-99</strain>
    </source>
</reference>
<accession>A0A6C0HFD7</accession>
<keyword evidence="1" id="KW-1133">Transmembrane helix</keyword>
<proteinExistence type="predicted"/>
<keyword evidence="1" id="KW-0472">Membrane</keyword>
<evidence type="ECO:0000313" key="2">
    <source>
        <dbReference type="EMBL" id="QHT79164.1"/>
    </source>
</evidence>